<evidence type="ECO:0000313" key="2">
    <source>
        <dbReference type="EMBL" id="ROP37140.1"/>
    </source>
</evidence>
<dbReference type="EMBL" id="RJKM01000001">
    <property type="protein sequence ID" value="ROP37140.1"/>
    <property type="molecule type" value="Genomic_DNA"/>
</dbReference>
<dbReference type="Proteomes" id="UP000268727">
    <property type="component" value="Unassembled WGS sequence"/>
</dbReference>
<accession>A0A3N1H3P3</accession>
<reference evidence="2 3" key="1">
    <citation type="submission" date="2018-11" db="EMBL/GenBank/DDBJ databases">
        <title>Sequencing the genomes of 1000 actinobacteria strains.</title>
        <authorList>
            <person name="Klenk H.-P."/>
        </authorList>
    </citation>
    <scope>NUCLEOTIDE SEQUENCE [LARGE SCALE GENOMIC DNA]</scope>
    <source>
        <strain evidence="2 3">DSM 44231</strain>
    </source>
</reference>
<sequence length="76" mass="7573">MPTRTQPVPSVGVGHTTGVQSSLKAPSAGPANTASDTGTRSDSTAGARPAMPSTNAHRRTGTPSCSEAVISTPSLR</sequence>
<evidence type="ECO:0000256" key="1">
    <source>
        <dbReference type="SAM" id="MobiDB-lite"/>
    </source>
</evidence>
<keyword evidence="3" id="KW-1185">Reference proteome</keyword>
<proteinExistence type="predicted"/>
<gene>
    <name evidence="2" type="ORF">EDD40_2428</name>
</gene>
<comment type="caution">
    <text evidence="2">The sequence shown here is derived from an EMBL/GenBank/DDBJ whole genome shotgun (WGS) entry which is preliminary data.</text>
</comment>
<evidence type="ECO:0000313" key="3">
    <source>
        <dbReference type="Proteomes" id="UP000268727"/>
    </source>
</evidence>
<feature type="compositionally biased region" description="Polar residues" evidence="1">
    <location>
        <begin position="17"/>
        <end position="44"/>
    </location>
</feature>
<feature type="region of interest" description="Disordered" evidence="1">
    <location>
        <begin position="1"/>
        <end position="76"/>
    </location>
</feature>
<feature type="compositionally biased region" description="Polar residues" evidence="1">
    <location>
        <begin position="61"/>
        <end position="76"/>
    </location>
</feature>
<organism evidence="2 3">
    <name type="scientific">Saccharothrix texasensis</name>
    <dbReference type="NCBI Taxonomy" id="103734"/>
    <lineage>
        <taxon>Bacteria</taxon>
        <taxon>Bacillati</taxon>
        <taxon>Actinomycetota</taxon>
        <taxon>Actinomycetes</taxon>
        <taxon>Pseudonocardiales</taxon>
        <taxon>Pseudonocardiaceae</taxon>
        <taxon>Saccharothrix</taxon>
    </lineage>
</organism>
<dbReference type="AlphaFoldDB" id="A0A3N1H3P3"/>
<protein>
    <submittedName>
        <fullName evidence="2">Uncharacterized protein</fullName>
    </submittedName>
</protein>
<name>A0A3N1H3P3_9PSEU</name>